<comment type="caution">
    <text evidence="1">The sequence shown here is derived from an EMBL/GenBank/DDBJ whole genome shotgun (WGS) entry which is preliminary data.</text>
</comment>
<keyword evidence="2" id="KW-1185">Reference proteome</keyword>
<proteinExistence type="predicted"/>
<dbReference type="SUPFAM" id="SSF52540">
    <property type="entry name" value="P-loop containing nucleoside triphosphate hydrolases"/>
    <property type="match status" value="1"/>
</dbReference>
<organism evidence="1 2">
    <name type="scientific">Cognatilysobacter lacus</name>
    <dbReference type="NCBI Taxonomy" id="1643323"/>
    <lineage>
        <taxon>Bacteria</taxon>
        <taxon>Pseudomonadati</taxon>
        <taxon>Pseudomonadota</taxon>
        <taxon>Gammaproteobacteria</taxon>
        <taxon>Lysobacterales</taxon>
        <taxon>Lysobacteraceae</taxon>
        <taxon>Cognatilysobacter</taxon>
    </lineage>
</organism>
<dbReference type="EMBL" id="VTRV01000110">
    <property type="protein sequence ID" value="TZF88343.1"/>
    <property type="molecule type" value="Genomic_DNA"/>
</dbReference>
<accession>A0A5D8Z2N5</accession>
<evidence type="ECO:0000313" key="1">
    <source>
        <dbReference type="EMBL" id="TZF88343.1"/>
    </source>
</evidence>
<protein>
    <submittedName>
        <fullName evidence="1">Uncharacterized protein</fullName>
    </submittedName>
</protein>
<dbReference type="RefSeq" id="WP_149353210.1">
    <property type="nucleotide sequence ID" value="NZ_VTRV01000110.1"/>
</dbReference>
<dbReference type="InterPro" id="IPR027417">
    <property type="entry name" value="P-loop_NTPase"/>
</dbReference>
<name>A0A5D8Z2N5_9GAMM</name>
<dbReference type="AlphaFoldDB" id="A0A5D8Z2N5"/>
<dbReference type="Proteomes" id="UP000323164">
    <property type="component" value="Unassembled WGS sequence"/>
</dbReference>
<evidence type="ECO:0000313" key="2">
    <source>
        <dbReference type="Proteomes" id="UP000323164"/>
    </source>
</evidence>
<sequence>MPISSRSYKDVVAALRPLLKPRGPTLVAIDGRLGSGKTTLGRYLAWHFNIALIETDFFLKLGKGFSYRESELRRAISHRVSRGLPVFVEGAAIAQLLPQVAHAAAFTIYVLNHGPSSRDNTHEYVVAYEKNYDPIGNADFVVELSH</sequence>
<reference evidence="1 2" key="1">
    <citation type="submission" date="2019-08" db="EMBL/GenBank/DDBJ databases">
        <title>Draft genome sequence of Lysobacter sp. UKS-15.</title>
        <authorList>
            <person name="Im W.-T."/>
        </authorList>
    </citation>
    <scope>NUCLEOTIDE SEQUENCE [LARGE SCALE GENOMIC DNA]</scope>
    <source>
        <strain evidence="1 2">UKS-15</strain>
    </source>
</reference>
<dbReference type="OrthoDB" id="9800332at2"/>
<dbReference type="Gene3D" id="3.40.50.300">
    <property type="entry name" value="P-loop containing nucleotide triphosphate hydrolases"/>
    <property type="match status" value="1"/>
</dbReference>
<gene>
    <name evidence="1" type="ORF">FW784_10045</name>
</gene>